<feature type="chain" id="PRO_5030024304" evidence="2">
    <location>
        <begin position="25"/>
        <end position="71"/>
    </location>
</feature>
<feature type="compositionally biased region" description="Polar residues" evidence="1">
    <location>
        <begin position="39"/>
        <end position="50"/>
    </location>
</feature>
<keyword evidence="2" id="KW-0732">Signal</keyword>
<evidence type="ECO:0000313" key="3">
    <source>
        <dbReference type="EnsemblMetazoa" id="AFUN009232-PA"/>
    </source>
</evidence>
<sequence length="71" mass="7815">MKNLMVVLTTMMVTIFLTMMMAEAGRSPVTKEWVVNTQRSTTMAPPTSQAMMPPTQNPGVKTPRPPPTDHA</sequence>
<dbReference type="VEuPathDB" id="VectorBase:AFUN009232"/>
<feature type="region of interest" description="Disordered" evidence="1">
    <location>
        <begin position="39"/>
        <end position="71"/>
    </location>
</feature>
<proteinExistence type="predicted"/>
<dbReference type="AlphaFoldDB" id="A0A182RSI2"/>
<dbReference type="EnsemblMetazoa" id="AFUN009232-RA">
    <property type="protein sequence ID" value="AFUN009232-PA"/>
    <property type="gene ID" value="AFUN009232"/>
</dbReference>
<evidence type="ECO:0000256" key="2">
    <source>
        <dbReference type="SAM" id="SignalP"/>
    </source>
</evidence>
<feature type="signal peptide" evidence="2">
    <location>
        <begin position="1"/>
        <end position="24"/>
    </location>
</feature>
<organism evidence="3">
    <name type="scientific">Anopheles funestus</name>
    <name type="common">African malaria mosquito</name>
    <dbReference type="NCBI Taxonomy" id="62324"/>
    <lineage>
        <taxon>Eukaryota</taxon>
        <taxon>Metazoa</taxon>
        <taxon>Ecdysozoa</taxon>
        <taxon>Arthropoda</taxon>
        <taxon>Hexapoda</taxon>
        <taxon>Insecta</taxon>
        <taxon>Pterygota</taxon>
        <taxon>Neoptera</taxon>
        <taxon>Endopterygota</taxon>
        <taxon>Diptera</taxon>
        <taxon>Nematocera</taxon>
        <taxon>Culicoidea</taxon>
        <taxon>Culicidae</taxon>
        <taxon>Anophelinae</taxon>
        <taxon>Anopheles</taxon>
    </lineage>
</organism>
<evidence type="ECO:0000256" key="1">
    <source>
        <dbReference type="SAM" id="MobiDB-lite"/>
    </source>
</evidence>
<accession>A0A182RSI2</accession>
<protein>
    <submittedName>
        <fullName evidence="3">Uncharacterized protein</fullName>
    </submittedName>
</protein>
<reference evidence="3" key="1">
    <citation type="submission" date="2020-05" db="UniProtKB">
        <authorList>
            <consortium name="EnsemblMetazoa"/>
        </authorList>
    </citation>
    <scope>IDENTIFICATION</scope>
    <source>
        <strain evidence="3">FUMOZ</strain>
    </source>
</reference>
<name>A0A182RSI2_ANOFN</name>